<accession>A0A1I3HL24</accession>
<dbReference type="EMBL" id="FOQD01000008">
    <property type="protein sequence ID" value="SFI36200.1"/>
    <property type="molecule type" value="Genomic_DNA"/>
</dbReference>
<protein>
    <recommendedName>
        <fullName evidence="3">ChpI protein</fullName>
    </recommendedName>
</protein>
<proteinExistence type="predicted"/>
<dbReference type="OrthoDB" id="73061at2"/>
<evidence type="ECO:0000313" key="1">
    <source>
        <dbReference type="EMBL" id="SFI36200.1"/>
    </source>
</evidence>
<evidence type="ECO:0008006" key="3">
    <source>
        <dbReference type="Google" id="ProtNLM"/>
    </source>
</evidence>
<sequence length="79" mass="8908">MKTAISIPDPVFLEAEDAARRLKMSRSELYTKAVKEFLENHGSGDAITSKLNEVYADNDSKLDPVISEIQRRSIGPEKW</sequence>
<evidence type="ECO:0000313" key="2">
    <source>
        <dbReference type="Proteomes" id="UP000199518"/>
    </source>
</evidence>
<dbReference type="STRING" id="1576369.SAMN05421753_108101"/>
<dbReference type="Proteomes" id="UP000199518">
    <property type="component" value="Unassembled WGS sequence"/>
</dbReference>
<name>A0A1I3HL24_9PLAN</name>
<reference evidence="2" key="1">
    <citation type="submission" date="2016-10" db="EMBL/GenBank/DDBJ databases">
        <authorList>
            <person name="Varghese N."/>
            <person name="Submissions S."/>
        </authorList>
    </citation>
    <scope>NUCLEOTIDE SEQUENCE [LARGE SCALE GENOMIC DNA]</scope>
    <source>
        <strain evidence="2">DSM 26348</strain>
    </source>
</reference>
<organism evidence="1 2">
    <name type="scientific">Planctomicrobium piriforme</name>
    <dbReference type="NCBI Taxonomy" id="1576369"/>
    <lineage>
        <taxon>Bacteria</taxon>
        <taxon>Pseudomonadati</taxon>
        <taxon>Planctomycetota</taxon>
        <taxon>Planctomycetia</taxon>
        <taxon>Planctomycetales</taxon>
        <taxon>Planctomycetaceae</taxon>
        <taxon>Planctomicrobium</taxon>
    </lineage>
</organism>
<dbReference type="AlphaFoldDB" id="A0A1I3HL24"/>
<keyword evidence="2" id="KW-1185">Reference proteome</keyword>
<gene>
    <name evidence="1" type="ORF">SAMN05421753_108101</name>
</gene>